<keyword evidence="4" id="KW-0406">Ion transport</keyword>
<dbReference type="InterPro" id="IPR003410">
    <property type="entry name" value="HYR_dom"/>
</dbReference>
<evidence type="ECO:0000256" key="4">
    <source>
        <dbReference type="ARBA" id="ARBA00023065"/>
    </source>
</evidence>
<accession>A0A7K1LTJ6</accession>
<dbReference type="SMART" id="SM00237">
    <property type="entry name" value="Calx_beta"/>
    <property type="match status" value="4"/>
</dbReference>
<feature type="chain" id="PRO_5029680425" evidence="6">
    <location>
        <begin position="43"/>
        <end position="1344"/>
    </location>
</feature>
<dbReference type="PROSITE" id="PS50825">
    <property type="entry name" value="HYR"/>
    <property type="match status" value="1"/>
</dbReference>
<dbReference type="Proteomes" id="UP000460416">
    <property type="component" value="Unassembled WGS sequence"/>
</dbReference>
<dbReference type="Pfam" id="PF02494">
    <property type="entry name" value="HYR"/>
    <property type="match status" value="1"/>
</dbReference>
<reference evidence="8 9" key="1">
    <citation type="submission" date="2019-07" db="EMBL/GenBank/DDBJ databases">
        <title>Gramella aestuarii sp. nov., isolated from a tidal flat, and emended description of Gramella echinicola.</title>
        <authorList>
            <person name="Liu L."/>
        </authorList>
    </citation>
    <scope>NUCLEOTIDE SEQUENCE [LARGE SCALE GENOMIC DNA]</scope>
    <source>
        <strain evidence="8 9">BS12</strain>
    </source>
</reference>
<keyword evidence="3" id="KW-0106">Calcium</keyword>
<evidence type="ECO:0000256" key="5">
    <source>
        <dbReference type="SAM" id="MobiDB-lite"/>
    </source>
</evidence>
<evidence type="ECO:0000256" key="1">
    <source>
        <dbReference type="ARBA" id="ARBA00022729"/>
    </source>
</evidence>
<dbReference type="InterPro" id="IPR047589">
    <property type="entry name" value="DUF11_rpt"/>
</dbReference>
<dbReference type="NCBIfam" id="TIGR01451">
    <property type="entry name" value="B_ant_repeat"/>
    <property type="match status" value="2"/>
</dbReference>
<comment type="caution">
    <text evidence="8">The sequence shown here is derived from an EMBL/GenBank/DDBJ whole genome shotgun (WGS) entry which is preliminary data.</text>
</comment>
<feature type="compositionally biased region" description="Polar residues" evidence="5">
    <location>
        <begin position="448"/>
        <end position="462"/>
    </location>
</feature>
<dbReference type="InterPro" id="IPR003644">
    <property type="entry name" value="Calx_beta"/>
</dbReference>
<name>A0A7K1LTJ6_9FLAO</name>
<proteinExistence type="predicted"/>
<dbReference type="PANTHER" id="PTHR11878">
    <property type="entry name" value="SODIUM/CALCIUM EXCHANGER"/>
    <property type="match status" value="1"/>
</dbReference>
<dbReference type="GO" id="GO:0016020">
    <property type="term" value="C:membrane"/>
    <property type="evidence" value="ECO:0007669"/>
    <property type="project" value="InterPro"/>
</dbReference>
<feature type="signal peptide" evidence="6">
    <location>
        <begin position="1"/>
        <end position="42"/>
    </location>
</feature>
<evidence type="ECO:0000256" key="2">
    <source>
        <dbReference type="ARBA" id="ARBA00022737"/>
    </source>
</evidence>
<dbReference type="InterPro" id="IPR038081">
    <property type="entry name" value="CalX-like_sf"/>
</dbReference>
<dbReference type="GO" id="GO:0030001">
    <property type="term" value="P:metal ion transport"/>
    <property type="evidence" value="ECO:0007669"/>
    <property type="project" value="TreeGrafter"/>
</dbReference>
<dbReference type="Pfam" id="PF24346">
    <property type="entry name" value="DUF7507"/>
    <property type="match status" value="4"/>
</dbReference>
<feature type="non-terminal residue" evidence="8">
    <location>
        <position position="1344"/>
    </location>
</feature>
<dbReference type="GO" id="GO:0007154">
    <property type="term" value="P:cell communication"/>
    <property type="evidence" value="ECO:0007669"/>
    <property type="project" value="InterPro"/>
</dbReference>
<dbReference type="Gene3D" id="2.60.40.2030">
    <property type="match status" value="5"/>
</dbReference>
<dbReference type="SUPFAM" id="SSF141072">
    <property type="entry name" value="CalX-like"/>
    <property type="match status" value="5"/>
</dbReference>
<feature type="region of interest" description="Disordered" evidence="5">
    <location>
        <begin position="448"/>
        <end position="471"/>
    </location>
</feature>
<sequence>MDFKKQLMMKNYITFKKESLRFKVSFILMTFLMTFGSFQAQAQEDDYSEVNITVTDTQAPTVVAPSDISIDGCDRNDISNTYPLWGYSTTPVSLSLTEYEGLSGASATDNGSIASITYTDSTDNGSCTEVVTRTFTITDNCDNSTNAIQVITVSDGTAPTLTCLNDQDVIISQTESEYIVSGSEFDVTSITDNCSSSFTVTNSLNGSSTLDGVSLPLGVNSVTWTVEDECGNISTCTFELNVIAPDIVATLTAIDIDGNPMPVLYESVGQGITYEISFENNGTYGINVITVTDPNADPGSITYLSGDTDGDNTLDPNETWVYTETRTVTQQNIDDGQVANTATVHGYIDENSNGVFDYTDANGNGSFDLGEEDEQPTSNDTQEVIVEALQNPQMAFTKTQTSVNYNSSEADGNSVSPVKQLGDVINYDIVIENTGNITITNVNLTDSFPGSGTGNLSSKTETGGTGSNGDDILDVGETWTYTASYTVTQADIDGNVPLVNTAELVTSQIAGPTYATENTPVDGSIILSLEKTQVSITNPDSSPAGTFVDEPADRITYSITLSNDGSRTLTNVSPTETFPGSGIGTLSSATESMNADGTLEVGEVWTYTATYSVNQADIDNNSVLTNTISVIADELSTPEVATATTSVSRNPAWTVSKVQTPAGQTYTNTGDILTYGISLDNTGNISISNIKVTDLTADSTPGVVRQADIVGNNDNIMDPGESWYYTAQYTVTQADIDSGSYTNKVSATGDPVGGGVFSGVEDQETIEASQTLSIDDVVVTEGENVDFLISLTGISATDITFTPQFSNGTATIGTDTGTPVQYSSNGGSSWTNYSSGQITIPSGITSLLVRIPTVDDVLTEPQENFTFTAIVTSGNTANTNIPATATINDNDAISISLSGFEITETEATQAGYFVARIDGGALAQEDIVLSFSTADGTALDSQDYSAQSNSNYTISSGTSLVSIPVDVLGDAISEPTEDFTGEISITNTNGQNVSLNTATATSTINDNDTASIAINDVSINEADGTAVFTVTLTGNIQDQLTADFTTADNSAVNPDDYTTNSGTITFAAGATSGATQTISVNIIEDAIAEPTETFFVNLSNLVFSGAASISDNQGVGTINDNDTASIVINDVSVNEADGTAVFTVTLTGYIQDQLTADFATADNSAVNPDDYTTTSGTITFVAGSVDGATQTISVDIIEDAIAEPTETFFVNLSNLVFSGAASISDNQGVGTINDNDAISISLAGFTITETDATQQGNFVASIDGGATAQEDIVLSFTTTDGSAGASDYTAQSAVSYTITKGTSSVSIPVDVLGDAISEPTEDFTGEISITNANGQDVSLNTATA</sequence>
<feature type="domain" description="HYR" evidence="7">
    <location>
        <begin position="154"/>
        <end position="244"/>
    </location>
</feature>
<evidence type="ECO:0000313" key="8">
    <source>
        <dbReference type="EMBL" id="MUP43921.1"/>
    </source>
</evidence>
<gene>
    <name evidence="8" type="ORF">FLP08_15175</name>
</gene>
<protein>
    <submittedName>
        <fullName evidence="8">HYR domain-containing protein</fullName>
    </submittedName>
</protein>
<dbReference type="PANTHER" id="PTHR11878:SF65">
    <property type="entry name" value="NA_CA-EXCHANGE PROTEIN, ISOFORM G"/>
    <property type="match status" value="1"/>
</dbReference>
<dbReference type="InterPro" id="IPR055354">
    <property type="entry name" value="DUF7507"/>
</dbReference>
<evidence type="ECO:0000313" key="9">
    <source>
        <dbReference type="Proteomes" id="UP000460416"/>
    </source>
</evidence>
<keyword evidence="4" id="KW-0813">Transport</keyword>
<organism evidence="8 9">
    <name type="scientific">Christiangramia aestuarii</name>
    <dbReference type="NCBI Taxonomy" id="1028746"/>
    <lineage>
        <taxon>Bacteria</taxon>
        <taxon>Pseudomonadati</taxon>
        <taxon>Bacteroidota</taxon>
        <taxon>Flavobacteriia</taxon>
        <taxon>Flavobacteriales</taxon>
        <taxon>Flavobacteriaceae</taxon>
        <taxon>Christiangramia</taxon>
    </lineage>
</organism>
<dbReference type="EMBL" id="VJVW01000012">
    <property type="protein sequence ID" value="MUP43921.1"/>
    <property type="molecule type" value="Genomic_DNA"/>
</dbReference>
<evidence type="ECO:0000256" key="3">
    <source>
        <dbReference type="ARBA" id="ARBA00022837"/>
    </source>
</evidence>
<evidence type="ECO:0000259" key="7">
    <source>
        <dbReference type="PROSITE" id="PS50825"/>
    </source>
</evidence>
<keyword evidence="9" id="KW-1185">Reference proteome</keyword>
<dbReference type="InterPro" id="IPR051171">
    <property type="entry name" value="CaCA"/>
</dbReference>
<evidence type="ECO:0000256" key="6">
    <source>
        <dbReference type="SAM" id="SignalP"/>
    </source>
</evidence>
<dbReference type="Pfam" id="PF03160">
    <property type="entry name" value="Calx-beta"/>
    <property type="match status" value="4"/>
</dbReference>
<keyword evidence="1 6" id="KW-0732">Signal</keyword>
<keyword evidence="2" id="KW-0677">Repeat</keyword>